<dbReference type="EMBL" id="LCUC01000242">
    <property type="protein sequence ID" value="KKY33510.1"/>
    <property type="molecule type" value="Genomic_DNA"/>
</dbReference>
<dbReference type="Pfam" id="PF20253">
    <property type="entry name" value="DUF6604"/>
    <property type="match status" value="1"/>
</dbReference>
<evidence type="ECO:0000313" key="2">
    <source>
        <dbReference type="EMBL" id="KKY33510.1"/>
    </source>
</evidence>
<evidence type="ECO:0000259" key="1">
    <source>
        <dbReference type="Pfam" id="PF20253"/>
    </source>
</evidence>
<reference evidence="2 3" key="2">
    <citation type="submission" date="2015-05" db="EMBL/GenBank/DDBJ databases">
        <authorList>
            <person name="Morales-Cruz A."/>
            <person name="Amrine K.C."/>
            <person name="Cantu D."/>
        </authorList>
    </citation>
    <scope>NUCLEOTIDE SEQUENCE [LARGE SCALE GENOMIC DNA]</scope>
    <source>
        <strain evidence="2">DA912</strain>
    </source>
</reference>
<gene>
    <name evidence="2" type="ORF">UCDDA912_g06524</name>
</gene>
<reference evidence="2 3" key="1">
    <citation type="submission" date="2015-05" db="EMBL/GenBank/DDBJ databases">
        <title>Distinctive expansion of gene families associated with plant cell wall degradation and secondary metabolism in the genomes of grapevine trunk pathogens.</title>
        <authorList>
            <person name="Lawrence D.P."/>
            <person name="Travadon R."/>
            <person name="Rolshausen P.E."/>
            <person name="Baumgartner K."/>
        </authorList>
    </citation>
    <scope>NUCLEOTIDE SEQUENCE [LARGE SCALE GENOMIC DNA]</scope>
    <source>
        <strain evidence="2">DA912</strain>
    </source>
</reference>
<evidence type="ECO:0000313" key="3">
    <source>
        <dbReference type="Proteomes" id="UP000034680"/>
    </source>
</evidence>
<name>A0A0G2I041_9PEZI</name>
<dbReference type="Proteomes" id="UP000034680">
    <property type="component" value="Unassembled WGS sequence"/>
</dbReference>
<dbReference type="AlphaFoldDB" id="A0A0G2I041"/>
<keyword evidence="3" id="KW-1185">Reference proteome</keyword>
<dbReference type="InterPro" id="IPR046539">
    <property type="entry name" value="DUF6604"/>
</dbReference>
<organism evidence="2 3">
    <name type="scientific">Diaporthe ampelina</name>
    <dbReference type="NCBI Taxonomy" id="1214573"/>
    <lineage>
        <taxon>Eukaryota</taxon>
        <taxon>Fungi</taxon>
        <taxon>Dikarya</taxon>
        <taxon>Ascomycota</taxon>
        <taxon>Pezizomycotina</taxon>
        <taxon>Sordariomycetes</taxon>
        <taxon>Sordariomycetidae</taxon>
        <taxon>Diaporthales</taxon>
        <taxon>Diaporthaceae</taxon>
        <taxon>Diaporthe</taxon>
    </lineage>
</organism>
<comment type="caution">
    <text evidence="2">The sequence shown here is derived from an EMBL/GenBank/DDBJ whole genome shotgun (WGS) entry which is preliminary data.</text>
</comment>
<feature type="domain" description="DUF6604" evidence="1">
    <location>
        <begin position="19"/>
        <end position="111"/>
    </location>
</feature>
<protein>
    <recommendedName>
        <fullName evidence="1">DUF6604 domain-containing protein</fullName>
    </recommendedName>
</protein>
<accession>A0A0G2I041</accession>
<proteinExistence type="predicted"/>
<sequence length="120" mass="13631">MAPAPTPAPFSLGLLCAYRQYKADTETIAAWLKANAIKHGYKFDGQDGTTICTSDFIPMAQQIVANVKQTRFTLHPPVHRAFRRAIVARKKCTTWYEQNTEGQWQSNAKHACTHQFYIDQ</sequence>
<dbReference type="OrthoDB" id="5238236at2759"/>